<dbReference type="Pfam" id="PF12796">
    <property type="entry name" value="Ank_2"/>
    <property type="match status" value="2"/>
</dbReference>
<dbReference type="EMBL" id="SJPN01000002">
    <property type="protein sequence ID" value="TWU06475.1"/>
    <property type="molecule type" value="Genomic_DNA"/>
</dbReference>
<protein>
    <submittedName>
        <fullName evidence="5">Phosphocholine transferase AnkX</fullName>
        <ecNumber evidence="5">2.7.1.-</ecNumber>
    </submittedName>
</protein>
<proteinExistence type="predicted"/>
<dbReference type="PRINTS" id="PR01415">
    <property type="entry name" value="ANKYRIN"/>
</dbReference>
<organism evidence="5 6">
    <name type="scientific">Stieleria varia</name>
    <dbReference type="NCBI Taxonomy" id="2528005"/>
    <lineage>
        <taxon>Bacteria</taxon>
        <taxon>Pseudomonadati</taxon>
        <taxon>Planctomycetota</taxon>
        <taxon>Planctomycetia</taxon>
        <taxon>Pirellulales</taxon>
        <taxon>Pirellulaceae</taxon>
        <taxon>Stieleria</taxon>
    </lineage>
</organism>
<feature type="repeat" description="ANK" evidence="3">
    <location>
        <begin position="92"/>
        <end position="124"/>
    </location>
</feature>
<dbReference type="InterPro" id="IPR050745">
    <property type="entry name" value="Multifunctional_regulatory"/>
</dbReference>
<feature type="repeat" description="ANK" evidence="3">
    <location>
        <begin position="410"/>
        <end position="442"/>
    </location>
</feature>
<dbReference type="Pfam" id="PF00023">
    <property type="entry name" value="Ank"/>
    <property type="match status" value="1"/>
</dbReference>
<evidence type="ECO:0000256" key="2">
    <source>
        <dbReference type="ARBA" id="ARBA00023043"/>
    </source>
</evidence>
<dbReference type="Gene3D" id="1.25.40.20">
    <property type="entry name" value="Ankyrin repeat-containing domain"/>
    <property type="match status" value="3"/>
</dbReference>
<feature type="repeat" description="ANK" evidence="3">
    <location>
        <begin position="158"/>
        <end position="190"/>
    </location>
</feature>
<dbReference type="Proteomes" id="UP000320176">
    <property type="component" value="Unassembled WGS sequence"/>
</dbReference>
<sequence length="504" mass="54374" precursor="true">MKHVTLPLLVALLLSIHPSTFADQSDVQQTLPDVIQQQDWAAAERILPTVADIDQRQPDGMSALHWAVRWGNAQWVRRLLEAGAQIDAANEYEITPLAIACSSGDAEITGILLDRGADPNTTVAGGETVLMLASRTGEVQTVNALIAKDADVNEKQQHGQTALMWAAAEGHVAVVDALLKAGADIDKQLRSGFNAWFFAAREGHSGVISRLLAAGVDVNDVMNPQSTSGRAPRRGMSALMLAVESGHFELALQLVDAGADPNDQRSGYAPLHAISWVRRPARGDNEEGDPPPRVDGEISSLEFVRQMVQRGADVNLRLEKGKHAKAKLNPRGATPFLFAAFTSDLPLMKTLKELGADIHQGNVDGCTPMLAAAGVGVFVADEYPGSETEVLAAVRQLHQWGVSLDVVDEHGETAVHGAAYRSFAQVVDLLVELGCEPEFWHRKNELGSTPRQIAQGKRPGSFKPNQATIAAIDRALNAAGIEHENWVRPADRKSWDDSPKPPKK</sequence>
<evidence type="ECO:0000256" key="4">
    <source>
        <dbReference type="SAM" id="SignalP"/>
    </source>
</evidence>
<feature type="repeat" description="ANK" evidence="3">
    <location>
        <begin position="59"/>
        <end position="91"/>
    </location>
</feature>
<dbReference type="InterPro" id="IPR002110">
    <property type="entry name" value="Ankyrin_rpt"/>
</dbReference>
<dbReference type="PROSITE" id="PS50088">
    <property type="entry name" value="ANK_REPEAT"/>
    <property type="match status" value="7"/>
</dbReference>
<name>A0A5C6B2D8_9BACT</name>
<dbReference type="SUPFAM" id="SSF48403">
    <property type="entry name" value="Ankyrin repeat"/>
    <property type="match status" value="1"/>
</dbReference>
<keyword evidence="6" id="KW-1185">Reference proteome</keyword>
<dbReference type="SMART" id="SM00248">
    <property type="entry name" value="ANK"/>
    <property type="match status" value="9"/>
</dbReference>
<feature type="chain" id="PRO_5022711928" evidence="4">
    <location>
        <begin position="23"/>
        <end position="504"/>
    </location>
</feature>
<evidence type="ECO:0000256" key="1">
    <source>
        <dbReference type="ARBA" id="ARBA00022737"/>
    </source>
</evidence>
<reference evidence="5 6" key="1">
    <citation type="submission" date="2019-02" db="EMBL/GenBank/DDBJ databases">
        <title>Deep-cultivation of Planctomycetes and their phenomic and genomic characterization uncovers novel biology.</title>
        <authorList>
            <person name="Wiegand S."/>
            <person name="Jogler M."/>
            <person name="Boedeker C."/>
            <person name="Pinto D."/>
            <person name="Vollmers J."/>
            <person name="Rivas-Marin E."/>
            <person name="Kohn T."/>
            <person name="Peeters S.H."/>
            <person name="Heuer A."/>
            <person name="Rast P."/>
            <person name="Oberbeckmann S."/>
            <person name="Bunk B."/>
            <person name="Jeske O."/>
            <person name="Meyerdierks A."/>
            <person name="Storesund J.E."/>
            <person name="Kallscheuer N."/>
            <person name="Luecker S."/>
            <person name="Lage O.M."/>
            <person name="Pohl T."/>
            <person name="Merkel B.J."/>
            <person name="Hornburger P."/>
            <person name="Mueller R.-W."/>
            <person name="Bruemmer F."/>
            <person name="Labrenz M."/>
            <person name="Spormann A.M."/>
            <person name="Op Den Camp H."/>
            <person name="Overmann J."/>
            <person name="Amann R."/>
            <person name="Jetten M.S.M."/>
            <person name="Mascher T."/>
            <person name="Medema M.H."/>
            <person name="Devos D.P."/>
            <person name="Kaster A.-K."/>
            <person name="Ovreas L."/>
            <person name="Rohde M."/>
            <person name="Galperin M.Y."/>
            <person name="Jogler C."/>
        </authorList>
    </citation>
    <scope>NUCLEOTIDE SEQUENCE [LARGE SCALE GENOMIC DNA]</scope>
    <source>
        <strain evidence="5 6">Pla52n</strain>
    </source>
</reference>
<dbReference type="EC" id="2.7.1.-" evidence="5"/>
<keyword evidence="1" id="KW-0677">Repeat</keyword>
<feature type="repeat" description="ANK" evidence="3">
    <location>
        <begin position="331"/>
        <end position="363"/>
    </location>
</feature>
<dbReference type="PANTHER" id="PTHR24189:SF50">
    <property type="entry name" value="ANKYRIN REPEAT AND SOCS BOX PROTEIN 2"/>
    <property type="match status" value="1"/>
</dbReference>
<dbReference type="InterPro" id="IPR036770">
    <property type="entry name" value="Ankyrin_rpt-contain_sf"/>
</dbReference>
<comment type="caution">
    <text evidence="5">The sequence shown here is derived from an EMBL/GenBank/DDBJ whole genome shotgun (WGS) entry which is preliminary data.</text>
</comment>
<dbReference type="PROSITE" id="PS50297">
    <property type="entry name" value="ANK_REP_REGION"/>
    <property type="match status" value="5"/>
</dbReference>
<feature type="repeat" description="ANK" evidence="3">
    <location>
        <begin position="125"/>
        <end position="157"/>
    </location>
</feature>
<feature type="signal peptide" evidence="4">
    <location>
        <begin position="1"/>
        <end position="22"/>
    </location>
</feature>
<keyword evidence="2 3" id="KW-0040">ANK repeat</keyword>
<accession>A0A5C6B2D8</accession>
<keyword evidence="4" id="KW-0732">Signal</keyword>
<dbReference type="RefSeq" id="WP_146519550.1">
    <property type="nucleotide sequence ID" value="NZ_CP151726.1"/>
</dbReference>
<dbReference type="OrthoDB" id="211931at2"/>
<gene>
    <name evidence="5" type="primary">ankX</name>
    <name evidence="5" type="ORF">Pla52n_21960</name>
</gene>
<evidence type="ECO:0000256" key="3">
    <source>
        <dbReference type="PROSITE-ProRule" id="PRU00023"/>
    </source>
</evidence>
<evidence type="ECO:0000313" key="5">
    <source>
        <dbReference type="EMBL" id="TWU06475.1"/>
    </source>
</evidence>
<evidence type="ECO:0000313" key="6">
    <source>
        <dbReference type="Proteomes" id="UP000320176"/>
    </source>
</evidence>
<dbReference type="PANTHER" id="PTHR24189">
    <property type="entry name" value="MYOTROPHIN"/>
    <property type="match status" value="1"/>
</dbReference>
<dbReference type="GO" id="GO:0016740">
    <property type="term" value="F:transferase activity"/>
    <property type="evidence" value="ECO:0007669"/>
    <property type="project" value="UniProtKB-KW"/>
</dbReference>
<feature type="repeat" description="ANK" evidence="3">
    <location>
        <begin position="234"/>
        <end position="266"/>
    </location>
</feature>
<dbReference type="AlphaFoldDB" id="A0A5C6B2D8"/>
<keyword evidence="5" id="KW-0808">Transferase</keyword>